<dbReference type="PANTHER" id="PTHR42978:SF6">
    <property type="entry name" value="QUORUM-QUENCHING LACTONASE YTNP-RELATED"/>
    <property type="match status" value="1"/>
</dbReference>
<evidence type="ECO:0000313" key="8">
    <source>
        <dbReference type="Proteomes" id="UP000433309"/>
    </source>
</evidence>
<evidence type="ECO:0000256" key="2">
    <source>
        <dbReference type="ARBA" id="ARBA00022723"/>
    </source>
</evidence>
<sequence length="316" mass="33291">MKLTPLLTALVFAAAASTAPAFAAAPLAGTNAPGFQRIMLGDFEVTALSDGTVDLPFDKLLHEPADTTKKALARNFQSVPTEASVNGFLINTGGKLILVDTGAGSLFGPTLGKLVANLKASGYQPEQVDEIYLTHLHPDHVGGLAANSAIVFPNAVVRADQRDTDFWLSQANLDKAPADNKGFFQGAIASLSPYAAVQHLKPFSGDTELAPGVRATSSYGHTPGHTIYTVESKGKKLVLIGDLIHVAAVQFDHPEVTIGFDSDSKNAYASRTKVFQAVAKDGTLIGASHLSFPGLGHIRAAGKSYQWVPVAYSQLR</sequence>
<accession>A0A6I2L037</accession>
<comment type="similarity">
    <text evidence="1">Belongs to the metallo-beta-lactamase superfamily.</text>
</comment>
<organism evidence="7 8">
    <name type="scientific">Duganella guangzhouensis</name>
    <dbReference type="NCBI Taxonomy" id="2666084"/>
    <lineage>
        <taxon>Bacteria</taxon>
        <taxon>Pseudomonadati</taxon>
        <taxon>Pseudomonadota</taxon>
        <taxon>Betaproteobacteria</taxon>
        <taxon>Burkholderiales</taxon>
        <taxon>Oxalobacteraceae</taxon>
        <taxon>Telluria group</taxon>
        <taxon>Duganella</taxon>
    </lineage>
</organism>
<proteinExistence type="inferred from homology"/>
<protein>
    <submittedName>
        <fullName evidence="7">MBL fold metallo-hydrolase</fullName>
    </submittedName>
</protein>
<dbReference type="Proteomes" id="UP000433309">
    <property type="component" value="Unassembled WGS sequence"/>
</dbReference>
<evidence type="ECO:0000256" key="5">
    <source>
        <dbReference type="SAM" id="SignalP"/>
    </source>
</evidence>
<dbReference type="PANTHER" id="PTHR42978">
    <property type="entry name" value="QUORUM-QUENCHING LACTONASE YTNP-RELATED-RELATED"/>
    <property type="match status" value="1"/>
</dbReference>
<dbReference type="InterPro" id="IPR001279">
    <property type="entry name" value="Metallo-B-lactamas"/>
</dbReference>
<comment type="caution">
    <text evidence="7">The sequence shown here is derived from an EMBL/GenBank/DDBJ whole genome shotgun (WGS) entry which is preliminary data.</text>
</comment>
<gene>
    <name evidence="7" type="ORF">GJ699_11115</name>
</gene>
<dbReference type="Pfam" id="PF00753">
    <property type="entry name" value="Lactamase_B"/>
    <property type="match status" value="1"/>
</dbReference>
<dbReference type="Gene3D" id="3.60.15.10">
    <property type="entry name" value="Ribonuclease Z/Hydroxyacylglutathione hydrolase-like"/>
    <property type="match status" value="1"/>
</dbReference>
<feature type="chain" id="PRO_5026180756" evidence="5">
    <location>
        <begin position="24"/>
        <end position="316"/>
    </location>
</feature>
<dbReference type="EMBL" id="WKJK01000005">
    <property type="protein sequence ID" value="MRW90537.1"/>
    <property type="molecule type" value="Genomic_DNA"/>
</dbReference>
<evidence type="ECO:0000259" key="6">
    <source>
        <dbReference type="SMART" id="SM00849"/>
    </source>
</evidence>
<feature type="domain" description="Metallo-beta-lactamase" evidence="6">
    <location>
        <begin position="84"/>
        <end position="289"/>
    </location>
</feature>
<keyword evidence="5" id="KW-0732">Signal</keyword>
<reference evidence="7 8" key="1">
    <citation type="submission" date="2019-11" db="EMBL/GenBank/DDBJ databases">
        <title>Novel species isolated from a subtropical stream in China.</title>
        <authorList>
            <person name="Lu H."/>
        </authorList>
    </citation>
    <scope>NUCLEOTIDE SEQUENCE [LARGE SCALE GENOMIC DNA]</scope>
    <source>
        <strain evidence="7 8">FT80W</strain>
    </source>
</reference>
<keyword evidence="3 7" id="KW-0378">Hydrolase</keyword>
<dbReference type="CDD" id="cd07720">
    <property type="entry name" value="OPHC2-like_MBL-fold"/>
    <property type="match status" value="1"/>
</dbReference>
<keyword evidence="8" id="KW-1185">Reference proteome</keyword>
<evidence type="ECO:0000313" key="7">
    <source>
        <dbReference type="EMBL" id="MRW90537.1"/>
    </source>
</evidence>
<dbReference type="RefSeq" id="WP_154376106.1">
    <property type="nucleotide sequence ID" value="NZ_WKJK01000005.1"/>
</dbReference>
<name>A0A6I2L037_9BURK</name>
<evidence type="ECO:0000256" key="4">
    <source>
        <dbReference type="ARBA" id="ARBA00022833"/>
    </source>
</evidence>
<dbReference type="GO" id="GO:0016787">
    <property type="term" value="F:hydrolase activity"/>
    <property type="evidence" value="ECO:0007669"/>
    <property type="project" value="UniProtKB-KW"/>
</dbReference>
<dbReference type="InterPro" id="IPR036866">
    <property type="entry name" value="RibonucZ/Hydroxyglut_hydro"/>
</dbReference>
<evidence type="ECO:0000256" key="1">
    <source>
        <dbReference type="ARBA" id="ARBA00007749"/>
    </source>
</evidence>
<dbReference type="AlphaFoldDB" id="A0A6I2L037"/>
<keyword evidence="2" id="KW-0479">Metal-binding</keyword>
<dbReference type="SUPFAM" id="SSF56281">
    <property type="entry name" value="Metallo-hydrolase/oxidoreductase"/>
    <property type="match status" value="1"/>
</dbReference>
<evidence type="ECO:0000256" key="3">
    <source>
        <dbReference type="ARBA" id="ARBA00022801"/>
    </source>
</evidence>
<keyword evidence="4" id="KW-0862">Zinc</keyword>
<dbReference type="GO" id="GO:0046872">
    <property type="term" value="F:metal ion binding"/>
    <property type="evidence" value="ECO:0007669"/>
    <property type="project" value="UniProtKB-KW"/>
</dbReference>
<dbReference type="InterPro" id="IPR051013">
    <property type="entry name" value="MBL_superfamily_lactonases"/>
</dbReference>
<dbReference type="SMART" id="SM00849">
    <property type="entry name" value="Lactamase_B"/>
    <property type="match status" value="1"/>
</dbReference>
<feature type="signal peptide" evidence="5">
    <location>
        <begin position="1"/>
        <end position="23"/>
    </location>
</feature>